<protein>
    <submittedName>
        <fullName evidence="1">Uncharacterized protein</fullName>
    </submittedName>
</protein>
<organism evidence="1">
    <name type="scientific">Pararge aegeria</name>
    <name type="common">speckled wood butterfly</name>
    <dbReference type="NCBI Taxonomy" id="116150"/>
    <lineage>
        <taxon>Eukaryota</taxon>
        <taxon>Metazoa</taxon>
        <taxon>Ecdysozoa</taxon>
        <taxon>Arthropoda</taxon>
        <taxon>Hexapoda</taxon>
        <taxon>Insecta</taxon>
        <taxon>Pterygota</taxon>
        <taxon>Neoptera</taxon>
        <taxon>Endopterygota</taxon>
        <taxon>Lepidoptera</taxon>
        <taxon>Glossata</taxon>
        <taxon>Ditrysia</taxon>
        <taxon>Papilionoidea</taxon>
        <taxon>Nymphalidae</taxon>
        <taxon>Satyrinae</taxon>
        <taxon>Satyrini</taxon>
        <taxon>Parargina</taxon>
        <taxon>Pararge</taxon>
    </lineage>
</organism>
<name>S4PDJ5_9NEOP</name>
<sequence>MGPVPPFKKGLVCQQCVNSMLLATFNHQKIERNLYSEFGSKLQTTFESSREPTNKAKAPLARCVALRSCNAL</sequence>
<reference evidence="1" key="2">
    <citation type="submission" date="2013-05" db="EMBL/GenBank/DDBJ databases">
        <authorList>
            <person name="Carter J.-M."/>
            <person name="Baker S.C."/>
            <person name="Pink R."/>
            <person name="Carter D.R.F."/>
            <person name="Collins A."/>
            <person name="Tomlin J."/>
            <person name="Gibbs M."/>
            <person name="Breuker C.J."/>
        </authorList>
    </citation>
    <scope>NUCLEOTIDE SEQUENCE</scope>
    <source>
        <tissue evidence="1">Ovary</tissue>
    </source>
</reference>
<dbReference type="AlphaFoldDB" id="S4PDJ5"/>
<reference evidence="1" key="1">
    <citation type="journal article" date="2013" name="BMC Genomics">
        <title>Unscrambling butterfly oogenesis.</title>
        <authorList>
            <person name="Carter J.M."/>
            <person name="Baker S.C."/>
            <person name="Pink R."/>
            <person name="Carter D.R."/>
            <person name="Collins A."/>
            <person name="Tomlin J."/>
            <person name="Gibbs M."/>
            <person name="Breuker C.J."/>
        </authorList>
    </citation>
    <scope>NUCLEOTIDE SEQUENCE</scope>
    <source>
        <tissue evidence="1">Ovary</tissue>
    </source>
</reference>
<dbReference type="EMBL" id="GAIX01007465">
    <property type="protein sequence ID" value="JAA85095.1"/>
    <property type="molecule type" value="Transcribed_RNA"/>
</dbReference>
<evidence type="ECO:0000313" key="1">
    <source>
        <dbReference type="EMBL" id="JAA85095.1"/>
    </source>
</evidence>
<accession>S4PDJ5</accession>
<proteinExistence type="predicted"/>